<evidence type="ECO:0000256" key="3">
    <source>
        <dbReference type="ARBA" id="ARBA00022723"/>
    </source>
</evidence>
<dbReference type="Pfam" id="PF13242">
    <property type="entry name" value="Hydrolase_like"/>
    <property type="match status" value="1"/>
</dbReference>
<protein>
    <recommendedName>
        <fullName evidence="6 7">D,D-heptose 1,7-bisphosphate phosphatase</fullName>
        <ecNumber evidence="7">3.1.3.-</ecNumber>
    </recommendedName>
</protein>
<dbReference type="GO" id="GO:0005737">
    <property type="term" value="C:cytoplasm"/>
    <property type="evidence" value="ECO:0007669"/>
    <property type="project" value="UniProtKB-SubCell"/>
</dbReference>
<keyword evidence="3" id="KW-0479">Metal-binding</keyword>
<comment type="similarity">
    <text evidence="7">Belongs to the gmhB family.</text>
</comment>
<dbReference type="EMBL" id="CP017686">
    <property type="protein sequence ID" value="AYQ54267.1"/>
    <property type="molecule type" value="Genomic_DNA"/>
</dbReference>
<sequence length="168" mass="18554">MTEGRAAVLVDRDDTLCPDVPHNGDPAKMHVFPYVPEAVRRLNDAGFLVLVVTNQSGIGRGMYTVDDMMAVNAEMERQIAVGGGRIDDVFFCPHRPDEACDCRKPKVGMGLQAIRKYGLDVSRCYMVGDKDKDVQFGESLGIKSYQVSGTFTFADAVDEILRDFRNGN</sequence>
<keyword evidence="5 7" id="KW-0119">Carbohydrate metabolism</keyword>
<evidence type="ECO:0000256" key="7">
    <source>
        <dbReference type="PIRNR" id="PIRNR004682"/>
    </source>
</evidence>
<dbReference type="Gene3D" id="3.40.50.1000">
    <property type="entry name" value="HAD superfamily/HAD-like"/>
    <property type="match status" value="1"/>
</dbReference>
<evidence type="ECO:0000256" key="2">
    <source>
        <dbReference type="ARBA" id="ARBA00022490"/>
    </source>
</evidence>
<dbReference type="NCBIfam" id="TIGR01656">
    <property type="entry name" value="Histidinol-ppas"/>
    <property type="match status" value="1"/>
</dbReference>
<dbReference type="PANTHER" id="PTHR42891:SF1">
    <property type="entry name" value="D-GLYCERO-BETA-D-MANNO-HEPTOSE-1,7-BISPHOSPHATE 7-PHOSPHATASE"/>
    <property type="match status" value="1"/>
</dbReference>
<dbReference type="AlphaFoldDB" id="A0A3G3IEM6"/>
<dbReference type="NCBIfam" id="TIGR01662">
    <property type="entry name" value="HAD-SF-IIIA"/>
    <property type="match status" value="1"/>
</dbReference>
<dbReference type="InterPro" id="IPR023214">
    <property type="entry name" value="HAD_sf"/>
</dbReference>
<dbReference type="GO" id="GO:0005975">
    <property type="term" value="P:carbohydrate metabolic process"/>
    <property type="evidence" value="ECO:0007669"/>
    <property type="project" value="InterPro"/>
</dbReference>
<dbReference type="SUPFAM" id="SSF56784">
    <property type="entry name" value="HAD-like"/>
    <property type="match status" value="1"/>
</dbReference>
<dbReference type="InterPro" id="IPR006543">
    <property type="entry name" value="Histidinol-phos"/>
</dbReference>
<name>A0A3G3IEM6_9ARCH</name>
<dbReference type="InterPro" id="IPR006549">
    <property type="entry name" value="HAD-SF_hydro_IIIA"/>
</dbReference>
<proteinExistence type="inferred from homology"/>
<dbReference type="OMA" id="FMIGDKE"/>
<dbReference type="PANTHER" id="PTHR42891">
    <property type="entry name" value="D-GLYCERO-BETA-D-MANNO-HEPTOSE-1,7-BISPHOSPHATE 7-PHOSPHATASE"/>
    <property type="match status" value="1"/>
</dbReference>
<dbReference type="GO" id="GO:0046872">
    <property type="term" value="F:metal ion binding"/>
    <property type="evidence" value="ECO:0007669"/>
    <property type="project" value="UniProtKB-KW"/>
</dbReference>
<evidence type="ECO:0000256" key="1">
    <source>
        <dbReference type="ARBA" id="ARBA00004496"/>
    </source>
</evidence>
<dbReference type="RefSeq" id="WP_015503978.1">
    <property type="nucleotide sequence ID" value="NZ_CAYARL010000009.1"/>
</dbReference>
<evidence type="ECO:0000256" key="5">
    <source>
        <dbReference type="ARBA" id="ARBA00023277"/>
    </source>
</evidence>
<evidence type="ECO:0000313" key="9">
    <source>
        <dbReference type="Proteomes" id="UP000273278"/>
    </source>
</evidence>
<dbReference type="GO" id="GO:0016791">
    <property type="term" value="F:phosphatase activity"/>
    <property type="evidence" value="ECO:0007669"/>
    <property type="project" value="InterPro"/>
</dbReference>
<dbReference type="InterPro" id="IPR036412">
    <property type="entry name" value="HAD-like_sf"/>
</dbReference>
<dbReference type="InterPro" id="IPR004446">
    <property type="entry name" value="Heptose_bisP_phosphatase"/>
</dbReference>
<dbReference type="CDD" id="cd07503">
    <property type="entry name" value="HAD_HisB-N"/>
    <property type="match status" value="1"/>
</dbReference>
<dbReference type="Proteomes" id="UP000273278">
    <property type="component" value="Chromosome"/>
</dbReference>
<organism evidence="8 9">
    <name type="scientific">Methanomethylophilus alvi</name>
    <dbReference type="NCBI Taxonomy" id="1291540"/>
    <lineage>
        <taxon>Archaea</taxon>
        <taxon>Methanobacteriati</taxon>
        <taxon>Thermoplasmatota</taxon>
        <taxon>Thermoplasmata</taxon>
        <taxon>Methanomassiliicoccales</taxon>
        <taxon>Methanomethylophilaceae</taxon>
        <taxon>Methanomethylophilus</taxon>
    </lineage>
</organism>
<evidence type="ECO:0000256" key="6">
    <source>
        <dbReference type="ARBA" id="ARBA00031828"/>
    </source>
</evidence>
<dbReference type="PIRSF" id="PIRSF004682">
    <property type="entry name" value="GmhB"/>
    <property type="match status" value="1"/>
</dbReference>
<dbReference type="EC" id="3.1.3.-" evidence="7"/>
<comment type="subcellular location">
    <subcellularLocation>
        <location evidence="1 7">Cytoplasm</location>
    </subcellularLocation>
</comment>
<keyword evidence="4 7" id="KW-0378">Hydrolase</keyword>
<keyword evidence="2 7" id="KW-0963">Cytoplasm</keyword>
<evidence type="ECO:0000313" key="8">
    <source>
        <dbReference type="EMBL" id="AYQ54267.1"/>
    </source>
</evidence>
<accession>A0A3G3IEM6</accession>
<reference evidence="8 9" key="1">
    <citation type="submission" date="2016-10" db="EMBL/GenBank/DDBJ databases">
        <title>Complete genome of the TMA-utilizing, human hosted archaeon Methanomethylophilus alvus Gen. nov, sp. nov., strain Mx-05, derived from a pure culture.</title>
        <authorList>
            <person name="Brugere J.-F."/>
            <person name="Ben Hania W."/>
            <person name="Chaudhary P.P."/>
            <person name="Gaci N."/>
            <person name="Borrel G."/>
            <person name="Cao Van Tuat L."/>
            <person name="Fardeau M.-L."/>
            <person name="Harris H.M.B."/>
            <person name="O'Toole P.W."/>
            <person name="Ollivier B."/>
        </authorList>
    </citation>
    <scope>NUCLEOTIDE SEQUENCE [LARGE SCALE GENOMIC DNA]</scope>
    <source>
        <strain evidence="8 9">Mx-05</strain>
    </source>
</reference>
<evidence type="ECO:0000256" key="4">
    <source>
        <dbReference type="ARBA" id="ARBA00022801"/>
    </source>
</evidence>
<dbReference type="GeneID" id="41320869"/>
<gene>
    <name evidence="8" type="ORF">BKD89_00325</name>
</gene>